<reference evidence="1 2" key="1">
    <citation type="submission" date="2023-08" db="EMBL/GenBank/DDBJ databases">
        <title>A Necator americanus chromosomal reference genome.</title>
        <authorList>
            <person name="Ilik V."/>
            <person name="Petrzelkova K.J."/>
            <person name="Pardy F."/>
            <person name="Fuh T."/>
            <person name="Niatou-Singa F.S."/>
            <person name="Gouil Q."/>
            <person name="Baker L."/>
            <person name="Ritchie M.E."/>
            <person name="Jex A.R."/>
            <person name="Gazzola D."/>
            <person name="Li H."/>
            <person name="Toshio Fujiwara R."/>
            <person name="Zhan B."/>
            <person name="Aroian R.V."/>
            <person name="Pafco B."/>
            <person name="Schwarz E.M."/>
        </authorList>
    </citation>
    <scope>NUCLEOTIDE SEQUENCE [LARGE SCALE GENOMIC DNA]</scope>
    <source>
        <strain evidence="1 2">Aroian</strain>
        <tissue evidence="1">Whole animal</tissue>
    </source>
</reference>
<accession>A0ABR1DAG5</accession>
<dbReference type="Proteomes" id="UP001303046">
    <property type="component" value="Unassembled WGS sequence"/>
</dbReference>
<name>A0ABR1DAG5_NECAM</name>
<gene>
    <name evidence="1" type="primary">Necator_chrIV.g13545</name>
    <name evidence="1" type="ORF">RB195_000254</name>
</gene>
<organism evidence="1 2">
    <name type="scientific">Necator americanus</name>
    <name type="common">Human hookworm</name>
    <dbReference type="NCBI Taxonomy" id="51031"/>
    <lineage>
        <taxon>Eukaryota</taxon>
        <taxon>Metazoa</taxon>
        <taxon>Ecdysozoa</taxon>
        <taxon>Nematoda</taxon>
        <taxon>Chromadorea</taxon>
        <taxon>Rhabditida</taxon>
        <taxon>Rhabditina</taxon>
        <taxon>Rhabditomorpha</taxon>
        <taxon>Strongyloidea</taxon>
        <taxon>Ancylostomatidae</taxon>
        <taxon>Bunostominae</taxon>
        <taxon>Necator</taxon>
    </lineage>
</organism>
<evidence type="ECO:0000313" key="2">
    <source>
        <dbReference type="Proteomes" id="UP001303046"/>
    </source>
</evidence>
<keyword evidence="2" id="KW-1185">Reference proteome</keyword>
<evidence type="ECO:0000313" key="1">
    <source>
        <dbReference type="EMBL" id="KAK6746895.1"/>
    </source>
</evidence>
<sequence length="90" mass="10257">MERTIDEGEPCTTDHIHSVSKLIEASREYKMLCLSFVDLKDAFDSVEAKAVMEASDNQGVPTQCIKVFRELHSNLTTKISDVIRWKQDLL</sequence>
<protein>
    <recommendedName>
        <fullName evidence="3">Reverse transcriptase domain-containing protein</fullName>
    </recommendedName>
</protein>
<dbReference type="EMBL" id="JAVFWL010000004">
    <property type="protein sequence ID" value="KAK6746895.1"/>
    <property type="molecule type" value="Genomic_DNA"/>
</dbReference>
<comment type="caution">
    <text evidence="1">The sequence shown here is derived from an EMBL/GenBank/DDBJ whole genome shotgun (WGS) entry which is preliminary data.</text>
</comment>
<proteinExistence type="predicted"/>
<evidence type="ECO:0008006" key="3">
    <source>
        <dbReference type="Google" id="ProtNLM"/>
    </source>
</evidence>